<feature type="transmembrane region" description="Helical" evidence="6">
    <location>
        <begin position="511"/>
        <end position="540"/>
    </location>
</feature>
<accession>A0A670XRL1</accession>
<comment type="subcellular location">
    <subcellularLocation>
        <location evidence="1 6">Membrane</location>
        <topology evidence="1 6">Multi-pass membrane protein</topology>
    </subcellularLocation>
</comment>
<evidence type="ECO:0000256" key="6">
    <source>
        <dbReference type="RuleBase" id="RU280814"/>
    </source>
</evidence>
<dbReference type="GO" id="GO:0019869">
    <property type="term" value="F:chloride channel inhibitor activity"/>
    <property type="evidence" value="ECO:0007669"/>
    <property type="project" value="Ensembl"/>
</dbReference>
<dbReference type="GO" id="GO:0005262">
    <property type="term" value="F:calcium channel activity"/>
    <property type="evidence" value="ECO:0007669"/>
    <property type="project" value="Ensembl"/>
</dbReference>
<keyword evidence="4 6" id="KW-1133">Transmembrane helix</keyword>
<dbReference type="Ensembl" id="ENSPTXT00000002402.1">
    <property type="protein sequence ID" value="ENSPTXP00000002334.1"/>
    <property type="gene ID" value="ENSPTXG00000001832.1"/>
</dbReference>
<dbReference type="GO" id="GO:0007608">
    <property type="term" value="P:sensory perception of smell"/>
    <property type="evidence" value="ECO:0007669"/>
    <property type="project" value="Ensembl"/>
</dbReference>
<evidence type="ECO:0000256" key="5">
    <source>
        <dbReference type="ARBA" id="ARBA00023136"/>
    </source>
</evidence>
<dbReference type="PANTHER" id="PTHR12308">
    <property type="entry name" value="ANOCTAMIN"/>
    <property type="match status" value="1"/>
</dbReference>
<dbReference type="GO" id="GO:0061591">
    <property type="term" value="P:calcium activated galactosylceramide scrambling"/>
    <property type="evidence" value="ECO:0007669"/>
    <property type="project" value="Ensembl"/>
</dbReference>
<feature type="transmembrane region" description="Helical" evidence="6">
    <location>
        <begin position="410"/>
        <end position="437"/>
    </location>
</feature>
<dbReference type="GO" id="GO:0061590">
    <property type="term" value="P:calcium activated phosphatidylcholine scrambling"/>
    <property type="evidence" value="ECO:0007669"/>
    <property type="project" value="Ensembl"/>
</dbReference>
<dbReference type="Proteomes" id="UP000472273">
    <property type="component" value="Unplaced"/>
</dbReference>
<gene>
    <name evidence="8" type="primary">ANO9</name>
</gene>
<evidence type="ECO:0000256" key="3">
    <source>
        <dbReference type="ARBA" id="ARBA00022692"/>
    </source>
</evidence>
<keyword evidence="3 6" id="KW-0812">Transmembrane</keyword>
<feature type="transmembrane region" description="Helical" evidence="6">
    <location>
        <begin position="363"/>
        <end position="389"/>
    </location>
</feature>
<proteinExistence type="inferred from homology"/>
<dbReference type="GO" id="GO:0005783">
    <property type="term" value="C:endoplasmic reticulum"/>
    <property type="evidence" value="ECO:0007669"/>
    <property type="project" value="Ensembl"/>
</dbReference>
<dbReference type="PANTHER" id="PTHR12308:SF37">
    <property type="entry name" value="ANOCTAMIN-9"/>
    <property type="match status" value="1"/>
</dbReference>
<evidence type="ECO:0000256" key="1">
    <source>
        <dbReference type="ARBA" id="ARBA00004141"/>
    </source>
</evidence>
<evidence type="ECO:0000256" key="2">
    <source>
        <dbReference type="ARBA" id="ARBA00009671"/>
    </source>
</evidence>
<feature type="transmembrane region" description="Helical" evidence="6">
    <location>
        <begin position="35"/>
        <end position="56"/>
    </location>
</feature>
<dbReference type="Pfam" id="PF04547">
    <property type="entry name" value="Anoctamin"/>
    <property type="match status" value="1"/>
</dbReference>
<dbReference type="GO" id="GO:0061589">
    <property type="term" value="P:calcium activated phosphatidylserine scrambling"/>
    <property type="evidence" value="ECO:0007669"/>
    <property type="project" value="Ensembl"/>
</dbReference>
<dbReference type="OMA" id="KTWARWR"/>
<feature type="transmembrane region" description="Helical" evidence="6">
    <location>
        <begin position="234"/>
        <end position="257"/>
    </location>
</feature>
<dbReference type="GO" id="GO:0051649">
    <property type="term" value="P:establishment of localization in cell"/>
    <property type="evidence" value="ECO:0007669"/>
    <property type="project" value="Ensembl"/>
</dbReference>
<keyword evidence="9" id="KW-1185">Reference proteome</keyword>
<evidence type="ECO:0000259" key="7">
    <source>
        <dbReference type="Pfam" id="PF04547"/>
    </source>
</evidence>
<keyword evidence="5 6" id="KW-0472">Membrane</keyword>
<sequence length="564" mass="66231">MNWAQWRKLFRKQPIGEIRTYFGEKIALYYAWLGWYTRVLLIAAVPGCILFIYGFLSFSSSQISKEICEANTTIMCPLCDQKCPFWILSDTSTLFLELWKRYRAKKVNQWNMYSWDEEEEELALELINNPENTSEEYQHSYIRSIIVLILALIMICVLIGMAHVLVIYRVVVTVIFTQSNSKFLQEKATTVAVLTGAVMHYLSIIIMTKVNKYIAHLLCKLERPRSFSEREKSYTIKVFTFQFFNYFSSLIYVAFFLGRINGHPGSYVRVAGKWRLEECHPSGCMTDLFIQMFVIMTLKQTFSNLVEYWLPTLTYKCRLLYRKPQRINVEQISQDSCKEEWLWNYQLNEVNVFTLFDEYMEMMIQYSFTTIFVAAFPLAPLLAFINNLFEIRLDAIKMVKLQKRMVPKKANTIGIWYYILEIIGILSVIGNGLVIAITSDFIPMLVYQYTFSPCKQKNNTGIDCLTGYINHSLSVFNVQHFENTVNLTDPMGNKITHYYRNSDDYSHSIKFWHIFAARIAFLFVFEHVALCVKLIAAWLVPDDPRSVKNDQLKEKRKKLKRKLQ</sequence>
<dbReference type="GO" id="GO:0005886">
    <property type="term" value="C:plasma membrane"/>
    <property type="evidence" value="ECO:0007669"/>
    <property type="project" value="Ensembl"/>
</dbReference>
<dbReference type="GO" id="GO:0017128">
    <property type="term" value="F:phospholipid scramblase activity"/>
    <property type="evidence" value="ECO:0007669"/>
    <property type="project" value="Ensembl"/>
</dbReference>
<evidence type="ECO:0000313" key="9">
    <source>
        <dbReference type="Proteomes" id="UP000472273"/>
    </source>
</evidence>
<feature type="transmembrane region" description="Helical" evidence="6">
    <location>
        <begin position="145"/>
        <end position="171"/>
    </location>
</feature>
<dbReference type="InterPro" id="IPR049452">
    <property type="entry name" value="Anoctamin_TM"/>
</dbReference>
<evidence type="ECO:0000313" key="8">
    <source>
        <dbReference type="Ensembl" id="ENSPTXP00000002334.1"/>
    </source>
</evidence>
<name>A0A670XRL1_PSETE</name>
<reference evidence="8" key="1">
    <citation type="submission" date="2025-08" db="UniProtKB">
        <authorList>
            <consortium name="Ensembl"/>
        </authorList>
    </citation>
    <scope>IDENTIFICATION</scope>
</reference>
<protein>
    <recommendedName>
        <fullName evidence="6">Anoctamin</fullName>
    </recommendedName>
</protein>
<dbReference type="GeneTree" id="ENSGT00940000158300"/>
<dbReference type="InterPro" id="IPR007632">
    <property type="entry name" value="Anoctamin"/>
</dbReference>
<organism evidence="8 9">
    <name type="scientific">Pseudonaja textilis</name>
    <name type="common">Eastern brown snake</name>
    <dbReference type="NCBI Taxonomy" id="8673"/>
    <lineage>
        <taxon>Eukaryota</taxon>
        <taxon>Metazoa</taxon>
        <taxon>Chordata</taxon>
        <taxon>Craniata</taxon>
        <taxon>Vertebrata</taxon>
        <taxon>Euteleostomi</taxon>
        <taxon>Lepidosauria</taxon>
        <taxon>Squamata</taxon>
        <taxon>Bifurcata</taxon>
        <taxon>Unidentata</taxon>
        <taxon>Episquamata</taxon>
        <taxon>Toxicofera</taxon>
        <taxon>Serpentes</taxon>
        <taxon>Colubroidea</taxon>
        <taxon>Elapidae</taxon>
        <taxon>Hydrophiinae</taxon>
        <taxon>Pseudonaja</taxon>
    </lineage>
</organism>
<reference evidence="8" key="2">
    <citation type="submission" date="2025-09" db="UniProtKB">
        <authorList>
            <consortium name="Ensembl"/>
        </authorList>
    </citation>
    <scope>IDENTIFICATION</scope>
</reference>
<feature type="domain" description="Anoctamin transmembrane" evidence="7">
    <location>
        <begin position="18"/>
        <end position="553"/>
    </location>
</feature>
<dbReference type="GO" id="GO:0005229">
    <property type="term" value="F:intracellularly calcium-gated chloride channel activity"/>
    <property type="evidence" value="ECO:0007669"/>
    <property type="project" value="Ensembl"/>
</dbReference>
<feature type="transmembrane region" description="Helical" evidence="6">
    <location>
        <begin position="191"/>
        <end position="214"/>
    </location>
</feature>
<comment type="similarity">
    <text evidence="2 6">Belongs to the anoctamin family.</text>
</comment>
<evidence type="ECO:0000256" key="4">
    <source>
        <dbReference type="ARBA" id="ARBA00022989"/>
    </source>
</evidence>
<dbReference type="AlphaFoldDB" id="A0A670XRL1"/>
<comment type="caution">
    <text evidence="6">Lacks conserved residue(s) required for the propagation of feature annotation.</text>
</comment>